<keyword evidence="21" id="KW-0206">Cytoskeleton</keyword>
<dbReference type="eggNOG" id="KOG0612">
    <property type="taxonomic scope" value="Eukaryota"/>
</dbReference>
<dbReference type="FunFam" id="3.30.200.20:FF:000072">
    <property type="entry name" value="Rho-associated protein kinase 2"/>
    <property type="match status" value="1"/>
</dbReference>
<evidence type="ECO:0000256" key="28">
    <source>
        <dbReference type="ARBA" id="ARBA00082807"/>
    </source>
</evidence>
<evidence type="ECO:0000256" key="11">
    <source>
        <dbReference type="ARBA" id="ARBA00022679"/>
    </source>
</evidence>
<evidence type="ECO:0000256" key="30">
    <source>
        <dbReference type="PROSITE-ProRule" id="PRU10141"/>
    </source>
</evidence>
<evidence type="ECO:0000256" key="12">
    <source>
        <dbReference type="ARBA" id="ARBA00022723"/>
    </source>
</evidence>
<dbReference type="Pfam" id="PF00069">
    <property type="entry name" value="Pkinase"/>
    <property type="match status" value="1"/>
</dbReference>
<dbReference type="Gene3D" id="1.20.5.340">
    <property type="match status" value="1"/>
</dbReference>
<protein>
    <recommendedName>
        <fullName evidence="26">Rho-associated protein kinase let-502</fullName>
        <ecNumber evidence="6">2.7.11.1</ecNumber>
    </recommendedName>
    <alternativeName>
        <fullName evidence="27">Lethal protein 502</fullName>
    </alternativeName>
    <alternativeName>
        <fullName evidence="28">Rho-binding kinase let-502</fullName>
    </alternativeName>
</protein>
<dbReference type="SUPFAM" id="SSF103652">
    <property type="entry name" value="G protein-binding domain"/>
    <property type="match status" value="1"/>
</dbReference>
<dbReference type="Proteomes" id="UP000015104">
    <property type="component" value="Unassembled WGS sequence"/>
</dbReference>
<dbReference type="SUPFAM" id="SSF50729">
    <property type="entry name" value="PH domain-like"/>
    <property type="match status" value="1"/>
</dbReference>
<feature type="binding site" evidence="30">
    <location>
        <position position="107"/>
    </location>
    <ligand>
        <name>ATP</name>
        <dbReference type="ChEBI" id="CHEBI:30616"/>
    </ligand>
</feature>
<dbReference type="GO" id="GO:0072518">
    <property type="term" value="F:Rho-dependent protein serine/threonine kinase activity"/>
    <property type="evidence" value="ECO:0007669"/>
    <property type="project" value="TreeGrafter"/>
</dbReference>
<evidence type="ECO:0000256" key="4">
    <source>
        <dbReference type="ARBA" id="ARBA00004626"/>
    </source>
</evidence>
<evidence type="ECO:0000256" key="19">
    <source>
        <dbReference type="ARBA" id="ARBA00023054"/>
    </source>
</evidence>
<dbReference type="FunFam" id="2.30.29.30:FF:000308">
    <property type="entry name" value="Rho-associated protein kinase 1"/>
    <property type="match status" value="1"/>
</dbReference>
<evidence type="ECO:0000259" key="36">
    <source>
        <dbReference type="PROSITE" id="PS51285"/>
    </source>
</evidence>
<dbReference type="SMART" id="SM00220">
    <property type="entry name" value="S_TKc"/>
    <property type="match status" value="1"/>
</dbReference>
<comment type="cofactor">
    <cofactor evidence="1">
        <name>Mg(2+)</name>
        <dbReference type="ChEBI" id="CHEBI:18420"/>
    </cofactor>
</comment>
<name>T1JZD6_TETUR</name>
<dbReference type="SMART" id="SM00233">
    <property type="entry name" value="PH"/>
    <property type="match status" value="1"/>
</dbReference>
<dbReference type="PROSITE" id="PS51285">
    <property type="entry name" value="AGC_KINASE_CTER"/>
    <property type="match status" value="1"/>
</dbReference>
<keyword evidence="10" id="KW-0597">Phosphoprotein</keyword>
<keyword evidence="19 29" id="KW-0175">Coiled coil</keyword>
<dbReference type="GO" id="GO:0005737">
    <property type="term" value="C:cytoplasm"/>
    <property type="evidence" value="ECO:0007669"/>
    <property type="project" value="TreeGrafter"/>
</dbReference>
<dbReference type="InterPro" id="IPR011009">
    <property type="entry name" value="Kinase-like_dom_sf"/>
</dbReference>
<evidence type="ECO:0000256" key="29">
    <source>
        <dbReference type="PROSITE-ProRule" id="PRU01206"/>
    </source>
</evidence>
<dbReference type="STRING" id="32264.T1JZD6"/>
<comment type="function">
    <text evidence="24">Negatively regulates mel-11 to relieve the inhibition of mlc-4, allowing contraction of the circumferentially oriented microfilaments in epidermal cells and thereby regulating myosin II contractility during spermathecal contraction, cleavage furrow contraction in early embryos, and embryonic elongation and morphogenesis. Required for P-cell migration. May also play a role in oocyte cellularization.</text>
</comment>
<reference evidence="39" key="1">
    <citation type="submission" date="2011-08" db="EMBL/GenBank/DDBJ databases">
        <authorList>
            <person name="Rombauts S."/>
        </authorList>
    </citation>
    <scope>NUCLEOTIDE SEQUENCE</scope>
    <source>
        <strain evidence="39">London</strain>
    </source>
</reference>
<dbReference type="Pfam" id="PF08912">
    <property type="entry name" value="Rho_Binding"/>
    <property type="match status" value="1"/>
</dbReference>
<evidence type="ECO:0000256" key="22">
    <source>
        <dbReference type="ARBA" id="ARBA00047899"/>
    </source>
</evidence>
<dbReference type="PROSITE" id="PS50003">
    <property type="entry name" value="PH_DOMAIN"/>
    <property type="match status" value="1"/>
</dbReference>
<dbReference type="HOGENOM" id="CLU_000288_140_0_1"/>
<dbReference type="EnsemblMetazoa" id="tetur03g03580.1">
    <property type="protein sequence ID" value="tetur03g03580.1"/>
    <property type="gene ID" value="tetur03g03580"/>
</dbReference>
<dbReference type="PANTHER" id="PTHR22988">
    <property type="entry name" value="MYOTONIC DYSTROPHY S/T KINASE-RELATED"/>
    <property type="match status" value="1"/>
</dbReference>
<feature type="domain" description="Protein kinase" evidence="34">
    <location>
        <begin position="78"/>
        <end position="340"/>
    </location>
</feature>
<dbReference type="CDD" id="cd20813">
    <property type="entry name" value="C1_ROCK"/>
    <property type="match status" value="1"/>
</dbReference>
<dbReference type="SUPFAM" id="SSF56112">
    <property type="entry name" value="Protein kinase-like (PK-like)"/>
    <property type="match status" value="1"/>
</dbReference>
<dbReference type="Pfam" id="PF25346">
    <property type="entry name" value="PH_MRCK"/>
    <property type="match status" value="1"/>
</dbReference>
<evidence type="ECO:0000256" key="26">
    <source>
        <dbReference type="ARBA" id="ARBA00068946"/>
    </source>
</evidence>
<dbReference type="InterPro" id="IPR057529">
    <property type="entry name" value="MRCK/ROCK_PH"/>
</dbReference>
<evidence type="ECO:0000256" key="13">
    <source>
        <dbReference type="ARBA" id="ARBA00022741"/>
    </source>
</evidence>
<evidence type="ECO:0000256" key="17">
    <source>
        <dbReference type="ARBA" id="ARBA00022840"/>
    </source>
</evidence>
<keyword evidence="15" id="KW-0418">Kinase</keyword>
<keyword evidence="7" id="KW-1003">Cell membrane</keyword>
<dbReference type="PROSITE" id="PS50081">
    <property type="entry name" value="ZF_DAG_PE_2"/>
    <property type="match status" value="1"/>
</dbReference>
<feature type="domain" description="AGC-kinase C-terminal" evidence="36">
    <location>
        <begin position="341"/>
        <end position="411"/>
    </location>
</feature>
<dbReference type="SMART" id="SM00133">
    <property type="entry name" value="S_TK_X"/>
    <property type="match status" value="1"/>
</dbReference>
<evidence type="ECO:0000259" key="33">
    <source>
        <dbReference type="PROSITE" id="PS50003"/>
    </source>
</evidence>
<evidence type="ECO:0000256" key="27">
    <source>
        <dbReference type="ARBA" id="ARBA00079005"/>
    </source>
</evidence>
<dbReference type="PROSITE" id="PS00108">
    <property type="entry name" value="PROTEIN_KINASE_ST"/>
    <property type="match status" value="1"/>
</dbReference>
<dbReference type="GO" id="GO:0031032">
    <property type="term" value="P:actomyosin structure organization"/>
    <property type="evidence" value="ECO:0007669"/>
    <property type="project" value="TreeGrafter"/>
</dbReference>
<keyword evidence="17 30" id="KW-0067">ATP-binding</keyword>
<dbReference type="Gene3D" id="3.30.200.20">
    <property type="entry name" value="Phosphorylase Kinase, domain 1"/>
    <property type="match status" value="1"/>
</dbReference>
<evidence type="ECO:0000256" key="18">
    <source>
        <dbReference type="ARBA" id="ARBA00022842"/>
    </source>
</evidence>
<feature type="region of interest" description="Disordered" evidence="32">
    <location>
        <begin position="1184"/>
        <end position="1206"/>
    </location>
</feature>
<keyword evidence="14" id="KW-0863">Zinc-finger</keyword>
<keyword evidence="16" id="KW-0862">Zinc</keyword>
<evidence type="ECO:0000256" key="20">
    <source>
        <dbReference type="ARBA" id="ARBA00023136"/>
    </source>
</evidence>
<proteinExistence type="inferred from homology"/>
<comment type="subunit">
    <text evidence="25">Interacts with rho-1.</text>
</comment>
<evidence type="ECO:0000256" key="15">
    <source>
        <dbReference type="ARBA" id="ARBA00022777"/>
    </source>
</evidence>
<dbReference type="PANTHER" id="PTHR22988:SF73">
    <property type="entry name" value="RHO-ASSOCIATED PROTEIN KINASE"/>
    <property type="match status" value="1"/>
</dbReference>
<dbReference type="GO" id="GO:0031267">
    <property type="term" value="F:small GTPase binding"/>
    <property type="evidence" value="ECO:0007669"/>
    <property type="project" value="InterPro"/>
</dbReference>
<dbReference type="CDD" id="cd01242">
    <property type="entry name" value="PH_ROCK"/>
    <property type="match status" value="1"/>
</dbReference>
<dbReference type="SMART" id="SM00109">
    <property type="entry name" value="C1"/>
    <property type="match status" value="1"/>
</dbReference>
<evidence type="ECO:0000313" key="38">
    <source>
        <dbReference type="EnsemblMetazoa" id="tetur03g03580.1"/>
    </source>
</evidence>
<sequence length="1320" mass="153799">MDTVIDENRRIRLQELEDCLLNIRSELNVDGLLDCVQAVVTDCDQPALRRLKNIEGFLSRYEKASGRIENCRMKPDDYSVIKTIGRGAFGEVQLVRHKATKKVYAMKLLSKFEMIKRWDSVFFWEERFIMAHANSDWIVKLHYAFQDSKYLYMVMDYMPGGDLVTLMSNYDIPEKWAKFYCAEVVLAVDAIHSMGFVHRDIKPDNMLLDKYGHLKLADFGACMRMDEDGLVRGDSAVGTPDYISPEVLESQGGGRCYGRECDWWSVGVFLYEILIGDTPFYADSLVGTYGKIMDHKNSLSFPEDFDISKEAKHLICSFLEDREKRLGRDGVDAIKRHPFFANDTWTFDNIRECVPPVVPELISDDDTSHFDEFESNEQPAQNFPASKAFAGNHLPFVGFTYSSDYQVLSNRSSKMSNDLVHNDGNKTIEVLQDELKKTRNRNEEIEKAYRVTLAQLDNLSQQSENINSLRSEKLDLEKSLAVIRHDLKETQRRLDHEIESKRKVENKNNDLWTKLEQEQNLRSKLNQTVQNSNEKIVNLEKQISILTDKYKNETESVCKLKKAQADLTLSCSNKDQFIEQLREDVNNLQTSISNHIQEITSLKGQLETAWLQADSISKELEVRTQSYQNELEQLKQKEALSRMDNQKLTEKTASLEKEHSMLKLELKNLQCKLSQKNQSLCIENSNSTNNDNFESYQSLQSKLNEEKGLRQKADSVIQEKERQLSMLNVEHRQLNQHFQKLQGEYRQEIEKVRALKAQLEDESIKRTSVQNEVREALEELNKYKQREQQLLKELNDYKDIKSTLEDDIAKMESHRAEINIQMKDIQTQLDDQQHFTSLYKTQVKHLKDELEEKQKFILDYMEEKSSLTGKMDKLNGLIANLEKEKAVRDLEMQELERRLKADIISKESELNKTKEKESELNKKIESLEQEQENLNAKIHQMQQEINNMKNHNTNQEELALLQKQLKRERDLKTQAVHKLEEIMTRKDIANIGGKKNKSSSTELRKKEKECRKLQQDLTQEREKYNQMVARFQKEISELQASLHEENQAKIKLQMEVDSKDSEIENLRMQICHRESITTIDLHSSQLSLVNNDSEDVENMRLQGWLSIPNKQNIKRYGWRKQYVVVSSRKIIFYNSEADKAKADPALILDLSKLFHVRPVTQGDVIRADAKEIPRIFQLLYAGEGESRKPTDSTPPELQKELPQSGVEQHKGHDFIPISYHMPTTCEVCPKPLWHMFKPPLALECRRCRVKVHREHITEEKIAPCKVNYDPNSAKELLLLAGTIEEQQYWVSKLRKKIEKGGYAEYTFLKTFNDFGQNFVF</sequence>
<dbReference type="PROSITE" id="PS00107">
    <property type="entry name" value="PROTEIN_KINASE_ATP"/>
    <property type="match status" value="1"/>
</dbReference>
<dbReference type="SUPFAM" id="SSF57889">
    <property type="entry name" value="Cysteine-rich domain"/>
    <property type="match status" value="1"/>
</dbReference>
<dbReference type="PROSITE" id="PS51859">
    <property type="entry name" value="RHO_BD"/>
    <property type="match status" value="1"/>
</dbReference>
<organism evidence="38 39">
    <name type="scientific">Tetranychus urticae</name>
    <name type="common">Two-spotted spider mite</name>
    <dbReference type="NCBI Taxonomy" id="32264"/>
    <lineage>
        <taxon>Eukaryota</taxon>
        <taxon>Metazoa</taxon>
        <taxon>Ecdysozoa</taxon>
        <taxon>Arthropoda</taxon>
        <taxon>Chelicerata</taxon>
        <taxon>Arachnida</taxon>
        <taxon>Acari</taxon>
        <taxon>Acariformes</taxon>
        <taxon>Trombidiformes</taxon>
        <taxon>Prostigmata</taxon>
        <taxon>Eleutherengona</taxon>
        <taxon>Raphignathae</taxon>
        <taxon>Tetranychoidea</taxon>
        <taxon>Tetranychidae</taxon>
        <taxon>Tetranychus</taxon>
    </lineage>
</organism>
<evidence type="ECO:0000256" key="2">
    <source>
        <dbReference type="ARBA" id="ARBA00004236"/>
    </source>
</evidence>
<keyword evidence="39" id="KW-1185">Reference proteome</keyword>
<dbReference type="Gene3D" id="1.10.510.10">
    <property type="entry name" value="Transferase(Phosphotransferase) domain 1"/>
    <property type="match status" value="1"/>
</dbReference>
<feature type="domain" description="Phorbol-ester/DAG-type" evidence="35">
    <location>
        <begin position="1211"/>
        <end position="1264"/>
    </location>
</feature>
<feature type="coiled-coil region" evidence="31">
    <location>
        <begin position="710"/>
        <end position="971"/>
    </location>
</feature>
<dbReference type="Gene3D" id="1.20.5.730">
    <property type="entry name" value="Single helix bin"/>
    <property type="match status" value="1"/>
</dbReference>
<evidence type="ECO:0000256" key="6">
    <source>
        <dbReference type="ARBA" id="ARBA00012513"/>
    </source>
</evidence>
<keyword evidence="8" id="KW-0963">Cytoplasm</keyword>
<evidence type="ECO:0000256" key="9">
    <source>
        <dbReference type="ARBA" id="ARBA00022527"/>
    </source>
</evidence>
<dbReference type="InterPro" id="IPR017441">
    <property type="entry name" value="Protein_kinase_ATP_BS"/>
</dbReference>
<evidence type="ECO:0000256" key="25">
    <source>
        <dbReference type="ARBA" id="ARBA00065158"/>
    </source>
</evidence>
<keyword evidence="18" id="KW-0460">Magnesium</keyword>
<dbReference type="InterPro" id="IPR015008">
    <property type="entry name" value="ROCK_Rho-bd_dom"/>
</dbReference>
<evidence type="ECO:0000256" key="23">
    <source>
        <dbReference type="ARBA" id="ARBA00048679"/>
    </source>
</evidence>
<dbReference type="GO" id="GO:0030866">
    <property type="term" value="P:cortical actin cytoskeleton organization"/>
    <property type="evidence" value="ECO:0007669"/>
    <property type="project" value="TreeGrafter"/>
</dbReference>
<evidence type="ECO:0000256" key="1">
    <source>
        <dbReference type="ARBA" id="ARBA00001946"/>
    </source>
</evidence>
<comment type="similarity">
    <text evidence="5">Belongs to the protein kinase superfamily. AGC Ser/Thr protein kinase family.</text>
</comment>
<accession>T1JZD6</accession>
<evidence type="ECO:0000259" key="34">
    <source>
        <dbReference type="PROSITE" id="PS50011"/>
    </source>
</evidence>
<dbReference type="InterPro" id="IPR046349">
    <property type="entry name" value="C1-like_sf"/>
</dbReference>
<dbReference type="EC" id="2.7.11.1" evidence="6"/>
<dbReference type="Gene3D" id="3.30.60.20">
    <property type="match status" value="1"/>
</dbReference>
<comment type="catalytic activity">
    <reaction evidence="23">
        <text>L-seryl-[protein] + ATP = O-phospho-L-seryl-[protein] + ADP + H(+)</text>
        <dbReference type="Rhea" id="RHEA:17989"/>
        <dbReference type="Rhea" id="RHEA-COMP:9863"/>
        <dbReference type="Rhea" id="RHEA-COMP:11604"/>
        <dbReference type="ChEBI" id="CHEBI:15378"/>
        <dbReference type="ChEBI" id="CHEBI:29999"/>
        <dbReference type="ChEBI" id="CHEBI:30616"/>
        <dbReference type="ChEBI" id="CHEBI:83421"/>
        <dbReference type="ChEBI" id="CHEBI:456216"/>
        <dbReference type="EC" id="2.7.11.1"/>
    </reaction>
</comment>
<comment type="catalytic activity">
    <reaction evidence="22">
        <text>L-threonyl-[protein] + ATP = O-phospho-L-threonyl-[protein] + ADP + H(+)</text>
        <dbReference type="Rhea" id="RHEA:46608"/>
        <dbReference type="Rhea" id="RHEA-COMP:11060"/>
        <dbReference type="Rhea" id="RHEA-COMP:11605"/>
        <dbReference type="ChEBI" id="CHEBI:15378"/>
        <dbReference type="ChEBI" id="CHEBI:30013"/>
        <dbReference type="ChEBI" id="CHEBI:30616"/>
        <dbReference type="ChEBI" id="CHEBI:61977"/>
        <dbReference type="ChEBI" id="CHEBI:456216"/>
        <dbReference type="EC" id="2.7.11.1"/>
    </reaction>
</comment>
<dbReference type="InterPro" id="IPR000961">
    <property type="entry name" value="AGC-kinase_C"/>
</dbReference>
<evidence type="ECO:0000256" key="5">
    <source>
        <dbReference type="ARBA" id="ARBA00009903"/>
    </source>
</evidence>
<evidence type="ECO:0000256" key="10">
    <source>
        <dbReference type="ARBA" id="ARBA00022553"/>
    </source>
</evidence>
<dbReference type="GO" id="GO:0032154">
    <property type="term" value="C:cleavage furrow"/>
    <property type="evidence" value="ECO:0007669"/>
    <property type="project" value="UniProtKB-SubCell"/>
</dbReference>
<dbReference type="InterPro" id="IPR002219">
    <property type="entry name" value="PKC_DAG/PE"/>
</dbReference>
<feature type="domain" description="RhoBD" evidence="37">
    <location>
        <begin position="921"/>
        <end position="988"/>
    </location>
</feature>
<dbReference type="GO" id="GO:0048598">
    <property type="term" value="P:embryonic morphogenesis"/>
    <property type="evidence" value="ECO:0007669"/>
    <property type="project" value="TreeGrafter"/>
</dbReference>
<dbReference type="CDD" id="cd05596">
    <property type="entry name" value="STKc_ROCK"/>
    <property type="match status" value="1"/>
</dbReference>
<evidence type="ECO:0000259" key="37">
    <source>
        <dbReference type="PROSITE" id="PS51859"/>
    </source>
</evidence>
<dbReference type="GO" id="GO:0000281">
    <property type="term" value="P:mitotic cytokinesis"/>
    <property type="evidence" value="ECO:0007669"/>
    <property type="project" value="TreeGrafter"/>
</dbReference>
<evidence type="ECO:0000313" key="39">
    <source>
        <dbReference type="Proteomes" id="UP000015104"/>
    </source>
</evidence>
<dbReference type="Pfam" id="PF00433">
    <property type="entry name" value="Pkinase_C"/>
    <property type="match status" value="1"/>
</dbReference>
<dbReference type="InterPro" id="IPR008271">
    <property type="entry name" value="Ser/Thr_kinase_AS"/>
</dbReference>
<feature type="coiled-coil region" evidence="31">
    <location>
        <begin position="421"/>
        <end position="672"/>
    </location>
</feature>
<evidence type="ECO:0000256" key="14">
    <source>
        <dbReference type="ARBA" id="ARBA00022771"/>
    </source>
</evidence>
<dbReference type="InterPro" id="IPR050839">
    <property type="entry name" value="Rho-assoc_Ser/Thr_Kinase"/>
</dbReference>
<keyword evidence="11" id="KW-0808">Transferase</keyword>
<dbReference type="PROSITE" id="PS50011">
    <property type="entry name" value="PROTEIN_KINASE_DOM"/>
    <property type="match status" value="1"/>
</dbReference>
<comment type="subcellular location">
    <subcellularLocation>
        <location evidence="2">Cell membrane</location>
    </subcellularLocation>
    <subcellularLocation>
        <location evidence="4">Cleavage furrow</location>
    </subcellularLocation>
    <subcellularLocation>
        <location evidence="3">Cytoplasm</location>
        <location evidence="3">Cytoskeleton</location>
    </subcellularLocation>
</comment>
<evidence type="ECO:0000256" key="3">
    <source>
        <dbReference type="ARBA" id="ARBA00004245"/>
    </source>
</evidence>
<feature type="coiled-coil region" evidence="31">
    <location>
        <begin position="996"/>
        <end position="1069"/>
    </location>
</feature>
<dbReference type="GO" id="GO:0007266">
    <property type="term" value="P:Rho protein signal transduction"/>
    <property type="evidence" value="ECO:0007669"/>
    <property type="project" value="UniProtKB-UniRule"/>
</dbReference>
<dbReference type="EMBL" id="CAEY01001120">
    <property type="status" value="NOT_ANNOTATED_CDS"/>
    <property type="molecule type" value="Genomic_DNA"/>
</dbReference>
<dbReference type="GO" id="GO:0005856">
    <property type="term" value="C:cytoskeleton"/>
    <property type="evidence" value="ECO:0007669"/>
    <property type="project" value="UniProtKB-SubCell"/>
</dbReference>
<dbReference type="GO" id="GO:0005524">
    <property type="term" value="F:ATP binding"/>
    <property type="evidence" value="ECO:0007669"/>
    <property type="project" value="UniProtKB-UniRule"/>
</dbReference>
<keyword evidence="12" id="KW-0479">Metal-binding</keyword>
<dbReference type="InterPro" id="IPR000719">
    <property type="entry name" value="Prot_kinase_dom"/>
</dbReference>
<keyword evidence="9" id="KW-0723">Serine/threonine-protein kinase</keyword>
<dbReference type="InterPro" id="IPR017892">
    <property type="entry name" value="Pkinase_C"/>
</dbReference>
<dbReference type="GO" id="GO:1901888">
    <property type="term" value="P:regulation of cell junction assembly"/>
    <property type="evidence" value="ECO:0007669"/>
    <property type="project" value="TreeGrafter"/>
</dbReference>
<dbReference type="FunFam" id="1.10.510.10:FF:000047">
    <property type="entry name" value="Rho-associated protein kinase 1"/>
    <property type="match status" value="1"/>
</dbReference>
<evidence type="ECO:0000256" key="21">
    <source>
        <dbReference type="ARBA" id="ARBA00023212"/>
    </source>
</evidence>
<dbReference type="InterPro" id="IPR011993">
    <property type="entry name" value="PH-like_dom_sf"/>
</dbReference>
<keyword evidence="20" id="KW-0472">Membrane</keyword>
<dbReference type="GO" id="GO:0008270">
    <property type="term" value="F:zinc ion binding"/>
    <property type="evidence" value="ECO:0007669"/>
    <property type="project" value="UniProtKB-KW"/>
</dbReference>
<evidence type="ECO:0000256" key="32">
    <source>
        <dbReference type="SAM" id="MobiDB-lite"/>
    </source>
</evidence>
<dbReference type="Gene3D" id="2.30.29.30">
    <property type="entry name" value="Pleckstrin-homology domain (PH domain)/Phosphotyrosine-binding domain (PTB)"/>
    <property type="match status" value="1"/>
</dbReference>
<evidence type="ECO:0000256" key="24">
    <source>
        <dbReference type="ARBA" id="ARBA00053856"/>
    </source>
</evidence>
<evidence type="ECO:0000256" key="8">
    <source>
        <dbReference type="ARBA" id="ARBA00022490"/>
    </source>
</evidence>
<reference evidence="38" key="2">
    <citation type="submission" date="2015-06" db="UniProtKB">
        <authorList>
            <consortium name="EnsemblMetazoa"/>
        </authorList>
    </citation>
    <scope>IDENTIFICATION</scope>
</reference>
<evidence type="ECO:0000256" key="16">
    <source>
        <dbReference type="ARBA" id="ARBA00022833"/>
    </source>
</evidence>
<feature type="domain" description="PH" evidence="33">
    <location>
        <begin position="1098"/>
        <end position="1298"/>
    </location>
</feature>
<evidence type="ECO:0000259" key="35">
    <source>
        <dbReference type="PROSITE" id="PS50081"/>
    </source>
</evidence>
<evidence type="ECO:0000256" key="31">
    <source>
        <dbReference type="SAM" id="Coils"/>
    </source>
</evidence>
<keyword evidence="13 30" id="KW-0547">Nucleotide-binding</keyword>
<evidence type="ECO:0000256" key="7">
    <source>
        <dbReference type="ARBA" id="ARBA00022475"/>
    </source>
</evidence>
<dbReference type="InterPro" id="IPR001849">
    <property type="entry name" value="PH_domain"/>
</dbReference>